<feature type="non-terminal residue" evidence="1">
    <location>
        <position position="67"/>
    </location>
</feature>
<comment type="caution">
    <text evidence="1">The sequence shown here is derived from an EMBL/GenBank/DDBJ whole genome shotgun (WGS) entry which is preliminary data.</text>
</comment>
<organism evidence="1 2">
    <name type="scientific">Chelydra serpentina</name>
    <name type="common">Snapping turtle</name>
    <name type="synonym">Testudo serpentina</name>
    <dbReference type="NCBI Taxonomy" id="8475"/>
    <lineage>
        <taxon>Eukaryota</taxon>
        <taxon>Metazoa</taxon>
        <taxon>Chordata</taxon>
        <taxon>Craniata</taxon>
        <taxon>Vertebrata</taxon>
        <taxon>Euteleostomi</taxon>
        <taxon>Archelosauria</taxon>
        <taxon>Testudinata</taxon>
        <taxon>Testudines</taxon>
        <taxon>Cryptodira</taxon>
        <taxon>Durocryptodira</taxon>
        <taxon>Americhelydia</taxon>
        <taxon>Chelydroidea</taxon>
        <taxon>Chelydridae</taxon>
        <taxon>Chelydra</taxon>
    </lineage>
</organism>
<accession>A0A8T1S3C3</accession>
<dbReference type="AlphaFoldDB" id="A0A8T1S3C3"/>
<dbReference type="OrthoDB" id="10040649at2759"/>
<proteinExistence type="predicted"/>
<gene>
    <name evidence="1" type="ORF">G0U57_020963</name>
</gene>
<evidence type="ECO:0000313" key="1">
    <source>
        <dbReference type="EMBL" id="KAG6923328.1"/>
    </source>
</evidence>
<dbReference type="EMBL" id="JAHGAV010000911">
    <property type="protein sequence ID" value="KAG6923328.1"/>
    <property type="molecule type" value="Genomic_DNA"/>
</dbReference>
<protein>
    <submittedName>
        <fullName evidence="1">Uromodulin like 1</fullName>
    </submittedName>
</protein>
<sequence length="67" mass="7727">RNSRQPQKEFKDLFSIGNHRIVSVTSSSFEVSWSVNSTLNHTFQVQVYKGKELLTSMETTEMKMDVS</sequence>
<name>A0A8T1S3C3_CHESE</name>
<dbReference type="Proteomes" id="UP000765507">
    <property type="component" value="Unassembled WGS sequence"/>
</dbReference>
<feature type="non-terminal residue" evidence="1">
    <location>
        <position position="1"/>
    </location>
</feature>
<evidence type="ECO:0000313" key="2">
    <source>
        <dbReference type="Proteomes" id="UP000765507"/>
    </source>
</evidence>
<reference evidence="1 2" key="1">
    <citation type="journal article" date="2020" name="G3 (Bethesda)">
        <title>Draft Genome of the Common Snapping Turtle, Chelydra serpentina, a Model for Phenotypic Plasticity in Reptiles.</title>
        <authorList>
            <person name="Das D."/>
            <person name="Singh S.K."/>
            <person name="Bierstedt J."/>
            <person name="Erickson A."/>
            <person name="Galli G.L.J."/>
            <person name="Crossley D.A. 2nd"/>
            <person name="Rhen T."/>
        </authorList>
    </citation>
    <scope>NUCLEOTIDE SEQUENCE [LARGE SCALE GENOMIC DNA]</scope>
    <source>
        <strain evidence="1">KW</strain>
    </source>
</reference>
<keyword evidence="2" id="KW-1185">Reference proteome</keyword>